<protein>
    <submittedName>
        <fullName evidence="2">Uncharacterized protein</fullName>
    </submittedName>
</protein>
<accession>A0ABQ9ZKI5</accession>
<evidence type="ECO:0000256" key="1">
    <source>
        <dbReference type="SAM" id="MobiDB-lite"/>
    </source>
</evidence>
<evidence type="ECO:0000313" key="3">
    <source>
        <dbReference type="Proteomes" id="UP001234178"/>
    </source>
</evidence>
<dbReference type="EMBL" id="JAOYFB010000004">
    <property type="protein sequence ID" value="KAK4013431.1"/>
    <property type="molecule type" value="Genomic_DNA"/>
</dbReference>
<sequence>MTSVHYVVAERREEISFVVRPPQAQPPPPVLLPLPVYPATPPALPSRETISSLLHPAASQNSRPFQLLPNGYREPYSHNGLANPLHPHPSSRRRSEEPGGRWAMTTGDAAREPAELPDDSLASSSSSTDSLASSSSSTDSLASSSSSTDSASDDSLEDMGRLLQPCQPEPS</sequence>
<gene>
    <name evidence="2" type="ORF">OUZ56_025986</name>
</gene>
<proteinExistence type="predicted"/>
<feature type="compositionally biased region" description="Polar residues" evidence="1">
    <location>
        <begin position="54"/>
        <end position="64"/>
    </location>
</feature>
<dbReference type="Proteomes" id="UP001234178">
    <property type="component" value="Unassembled WGS sequence"/>
</dbReference>
<evidence type="ECO:0000313" key="2">
    <source>
        <dbReference type="EMBL" id="KAK4013431.1"/>
    </source>
</evidence>
<feature type="region of interest" description="Disordered" evidence="1">
    <location>
        <begin position="54"/>
        <end position="171"/>
    </location>
</feature>
<organism evidence="2 3">
    <name type="scientific">Daphnia magna</name>
    <dbReference type="NCBI Taxonomy" id="35525"/>
    <lineage>
        <taxon>Eukaryota</taxon>
        <taxon>Metazoa</taxon>
        <taxon>Ecdysozoa</taxon>
        <taxon>Arthropoda</taxon>
        <taxon>Crustacea</taxon>
        <taxon>Branchiopoda</taxon>
        <taxon>Diplostraca</taxon>
        <taxon>Cladocera</taxon>
        <taxon>Anomopoda</taxon>
        <taxon>Daphniidae</taxon>
        <taxon>Daphnia</taxon>
    </lineage>
</organism>
<keyword evidence="3" id="KW-1185">Reference proteome</keyword>
<name>A0ABQ9ZKI5_9CRUS</name>
<reference evidence="2 3" key="1">
    <citation type="journal article" date="2023" name="Nucleic Acids Res.">
        <title>The hologenome of Daphnia magna reveals possible DNA methylation and microbiome-mediated evolution of the host genome.</title>
        <authorList>
            <person name="Chaturvedi A."/>
            <person name="Li X."/>
            <person name="Dhandapani V."/>
            <person name="Marshall H."/>
            <person name="Kissane S."/>
            <person name="Cuenca-Cambronero M."/>
            <person name="Asole G."/>
            <person name="Calvet F."/>
            <person name="Ruiz-Romero M."/>
            <person name="Marangio P."/>
            <person name="Guigo R."/>
            <person name="Rago D."/>
            <person name="Mirbahai L."/>
            <person name="Eastwood N."/>
            <person name="Colbourne J.K."/>
            <person name="Zhou J."/>
            <person name="Mallon E."/>
            <person name="Orsini L."/>
        </authorList>
    </citation>
    <scope>NUCLEOTIDE SEQUENCE [LARGE SCALE GENOMIC DNA]</scope>
    <source>
        <strain evidence="2">LRV0_1</strain>
    </source>
</reference>
<comment type="caution">
    <text evidence="2">The sequence shown here is derived from an EMBL/GenBank/DDBJ whole genome shotgun (WGS) entry which is preliminary data.</text>
</comment>
<feature type="compositionally biased region" description="Low complexity" evidence="1">
    <location>
        <begin position="119"/>
        <end position="150"/>
    </location>
</feature>